<evidence type="ECO:0000259" key="1">
    <source>
        <dbReference type="Pfam" id="PF13333"/>
    </source>
</evidence>
<comment type="caution">
    <text evidence="2">The sequence shown here is derived from an EMBL/GenBank/DDBJ whole genome shotgun (WGS) entry which is preliminary data.</text>
</comment>
<dbReference type="InterPro" id="IPR012337">
    <property type="entry name" value="RNaseH-like_sf"/>
</dbReference>
<dbReference type="EMBL" id="BAABWN010000013">
    <property type="protein sequence ID" value="GAA6169636.1"/>
    <property type="molecule type" value="Genomic_DNA"/>
</dbReference>
<dbReference type="Proteomes" id="UP001465153">
    <property type="component" value="Unassembled WGS sequence"/>
</dbReference>
<accession>A0ABQ0ADC6</accession>
<keyword evidence="3" id="KW-1185">Reference proteome</keyword>
<dbReference type="SUPFAM" id="SSF53098">
    <property type="entry name" value="Ribonuclease H-like"/>
    <property type="match status" value="1"/>
</dbReference>
<feature type="domain" description="Integrase catalytic" evidence="1">
    <location>
        <begin position="19"/>
        <end position="58"/>
    </location>
</feature>
<dbReference type="PANTHER" id="PTHR46889:SF4">
    <property type="entry name" value="TRANSPOSASE INSO FOR INSERTION SEQUENCE ELEMENT IS911B-RELATED"/>
    <property type="match status" value="1"/>
</dbReference>
<dbReference type="InterPro" id="IPR050900">
    <property type="entry name" value="Transposase_IS3/IS150/IS904"/>
</dbReference>
<evidence type="ECO:0000313" key="3">
    <source>
        <dbReference type="Proteomes" id="UP001465153"/>
    </source>
</evidence>
<protein>
    <recommendedName>
        <fullName evidence="1">Integrase catalytic domain-containing protein</fullName>
    </recommendedName>
</protein>
<proteinExistence type="predicted"/>
<dbReference type="Pfam" id="PF13333">
    <property type="entry name" value="rve_2"/>
    <property type="match status" value="1"/>
</dbReference>
<gene>
    <name evidence="2" type="ORF">NBRC116591_34470</name>
</gene>
<sequence>MVAGWRKPRINGAYRINFENYVTMDQARASLFNYMESFYNRTRKHSSLNYLSPNDFEKLAG</sequence>
<evidence type="ECO:0000313" key="2">
    <source>
        <dbReference type="EMBL" id="GAA6169636.1"/>
    </source>
</evidence>
<name>A0ABQ0ADC6_9GAMM</name>
<dbReference type="PANTHER" id="PTHR46889">
    <property type="entry name" value="TRANSPOSASE INSF FOR INSERTION SEQUENCE IS3B-RELATED"/>
    <property type="match status" value="1"/>
</dbReference>
<dbReference type="InterPro" id="IPR001584">
    <property type="entry name" value="Integrase_cat-core"/>
</dbReference>
<reference evidence="2 3" key="1">
    <citation type="submission" date="2024-04" db="EMBL/GenBank/DDBJ databases">
        <title>Draft genome sequence of Sessilibacter corallicola NBRC 116591.</title>
        <authorList>
            <person name="Miyakawa T."/>
            <person name="Kusuya Y."/>
            <person name="Miura T."/>
        </authorList>
    </citation>
    <scope>NUCLEOTIDE SEQUENCE [LARGE SCALE GENOMIC DNA]</scope>
    <source>
        <strain evidence="2 3">KU-00831-HH</strain>
    </source>
</reference>
<organism evidence="2 3">
    <name type="scientific">Sessilibacter corallicola</name>
    <dbReference type="NCBI Taxonomy" id="2904075"/>
    <lineage>
        <taxon>Bacteria</taxon>
        <taxon>Pseudomonadati</taxon>
        <taxon>Pseudomonadota</taxon>
        <taxon>Gammaproteobacteria</taxon>
        <taxon>Cellvibrionales</taxon>
        <taxon>Cellvibrionaceae</taxon>
        <taxon>Sessilibacter</taxon>
    </lineage>
</organism>